<gene>
    <name evidence="1" type="ORF">MLD38_012569</name>
</gene>
<organism evidence="1 2">
    <name type="scientific">Melastoma candidum</name>
    <dbReference type="NCBI Taxonomy" id="119954"/>
    <lineage>
        <taxon>Eukaryota</taxon>
        <taxon>Viridiplantae</taxon>
        <taxon>Streptophyta</taxon>
        <taxon>Embryophyta</taxon>
        <taxon>Tracheophyta</taxon>
        <taxon>Spermatophyta</taxon>
        <taxon>Magnoliopsida</taxon>
        <taxon>eudicotyledons</taxon>
        <taxon>Gunneridae</taxon>
        <taxon>Pentapetalae</taxon>
        <taxon>rosids</taxon>
        <taxon>malvids</taxon>
        <taxon>Myrtales</taxon>
        <taxon>Melastomataceae</taxon>
        <taxon>Melastomatoideae</taxon>
        <taxon>Melastomateae</taxon>
        <taxon>Melastoma</taxon>
    </lineage>
</organism>
<keyword evidence="2" id="KW-1185">Reference proteome</keyword>
<proteinExistence type="predicted"/>
<dbReference type="Proteomes" id="UP001057402">
    <property type="component" value="Chromosome 4"/>
</dbReference>
<name>A0ACB9R6R7_9MYRT</name>
<dbReference type="EMBL" id="CM042883">
    <property type="protein sequence ID" value="KAI4374589.1"/>
    <property type="molecule type" value="Genomic_DNA"/>
</dbReference>
<evidence type="ECO:0000313" key="2">
    <source>
        <dbReference type="Proteomes" id="UP001057402"/>
    </source>
</evidence>
<sequence>MATDPDQKLQQRPPSVSIWNIISDNRPTTPQLVALLALVPLGAALLLFAGLTFAATFAGLVIAMPLLLLFSPIIMPAVATIALAVLGILTSEALGVMGLASVLWLANYLREVRPWHRAAAYLGHWADDLGLKVEHGGKAQEVAKADEADRT</sequence>
<accession>A0ACB9R6R7</accession>
<evidence type="ECO:0000313" key="1">
    <source>
        <dbReference type="EMBL" id="KAI4374589.1"/>
    </source>
</evidence>
<protein>
    <submittedName>
        <fullName evidence="1">Uncharacterized protein</fullName>
    </submittedName>
</protein>
<comment type="caution">
    <text evidence="1">The sequence shown here is derived from an EMBL/GenBank/DDBJ whole genome shotgun (WGS) entry which is preliminary data.</text>
</comment>
<reference evidence="2" key="1">
    <citation type="journal article" date="2023" name="Front. Plant Sci.">
        <title>Chromosomal-level genome assembly of Melastoma candidum provides insights into trichome evolution.</title>
        <authorList>
            <person name="Zhong Y."/>
            <person name="Wu W."/>
            <person name="Sun C."/>
            <person name="Zou P."/>
            <person name="Liu Y."/>
            <person name="Dai S."/>
            <person name="Zhou R."/>
        </authorList>
    </citation>
    <scope>NUCLEOTIDE SEQUENCE [LARGE SCALE GENOMIC DNA]</scope>
</reference>